<comment type="caution">
    <text evidence="9">The sequence shown here is derived from an EMBL/GenBank/DDBJ whole genome shotgun (WGS) entry which is preliminary data.</text>
</comment>
<keyword evidence="2" id="KW-0964">Secreted</keyword>
<organism evidence="9 10">
    <name type="scientific">Winkia neuii</name>
    <dbReference type="NCBI Taxonomy" id="33007"/>
    <lineage>
        <taxon>Bacteria</taxon>
        <taxon>Bacillati</taxon>
        <taxon>Actinomycetota</taxon>
        <taxon>Actinomycetes</taxon>
        <taxon>Actinomycetales</taxon>
        <taxon>Actinomycetaceae</taxon>
        <taxon>Winkia</taxon>
    </lineage>
</organism>
<evidence type="ECO:0000256" key="1">
    <source>
        <dbReference type="ARBA" id="ARBA00022512"/>
    </source>
</evidence>
<feature type="signal peptide" evidence="7">
    <location>
        <begin position="1"/>
        <end position="33"/>
    </location>
</feature>
<gene>
    <name evidence="9" type="ORF">CYJ19_06125</name>
</gene>
<dbReference type="PANTHER" id="PTHR48148:SF2">
    <property type="entry name" value="PA14 DOMAIN-CONTAINING PROTEIN"/>
    <property type="match status" value="1"/>
</dbReference>
<feature type="chain" id="PRO_5038851293" description="Gram-positive cocci surface proteins LPxTG domain-containing protein" evidence="7">
    <location>
        <begin position="34"/>
        <end position="704"/>
    </location>
</feature>
<dbReference type="GeneID" id="93925205"/>
<feature type="compositionally biased region" description="Low complexity" evidence="6">
    <location>
        <begin position="37"/>
        <end position="76"/>
    </location>
</feature>
<proteinExistence type="predicted"/>
<keyword evidence="4" id="KW-0677">Repeat</keyword>
<evidence type="ECO:0000313" key="10">
    <source>
        <dbReference type="Proteomes" id="UP000235122"/>
    </source>
</evidence>
<keyword evidence="1" id="KW-0134">Cell wall</keyword>
<dbReference type="Gene3D" id="3.10.20.320">
    <property type="entry name" value="Putative peptidoglycan bound protein (lpxtg motif)"/>
    <property type="match status" value="1"/>
</dbReference>
<reference evidence="9 10" key="1">
    <citation type="submission" date="2017-12" db="EMBL/GenBank/DDBJ databases">
        <title>Phylogenetic diversity of female urinary microbiome.</title>
        <authorList>
            <person name="Thomas-White K."/>
            <person name="Wolfe A.J."/>
        </authorList>
    </citation>
    <scope>NUCLEOTIDE SEQUENCE [LARGE SCALE GENOMIC DNA]</scope>
    <source>
        <strain evidence="9 10">UMB0402</strain>
    </source>
</reference>
<evidence type="ECO:0000259" key="8">
    <source>
        <dbReference type="PROSITE" id="PS50847"/>
    </source>
</evidence>
<evidence type="ECO:0000256" key="6">
    <source>
        <dbReference type="SAM" id="MobiDB-lite"/>
    </source>
</evidence>
<name>A0A2I1IMR8_9ACTO</name>
<sequence>MKDLFKLTQGLSAKRLSLSATSLLLGASLSAPGALVAQASPASQPDQPPTSAATSNPAATKPAAADTASPDTADPADGNDPMPTGPETNLKAVNADPDPRIPAGLTYGEDGHGNKVIAPEVPEDAKFALPAAQTTRLTSVFAISAKDGKTDAFYLATTRNVETAQMKAYLYGPDKQLQKTYELPSNTVVDLSPDLFGKGSDKPTLELKMKDSADLLSFTRAANWEQVNRYDIRYLYFLGTPTIARQYQATVPPTGQYNQMMPANTRLKVNYLDLDSKKQLADSNDFPAYMGDTYETNGSKDRFYPHVNKNYYRLAESPSAPSGTVKGTYWGKKGFVAVNTITSTARGVTAQFAVRRTVVSDAGDITVELWHKKSGVKLPVIGYTLPGKKTSEPPIAPNTEYVSKPIRPFNLKLPSKAAYAKVGFLWKDDKGIMRFDDKNRRLVANPDGSGPGGVRISTWSNSWMPNSDQLTYWYKALGDVNINYINTDGLVIKNKVVDTAKGDANSPYDAAEGEEKPAKIVKDGKAYQLVGSAGVTKNKIAYGADGVATGEGNAPANGQVEALKALEVTYVYEPVDVPTPPVPDEPPLPPAPEPPAPPAPVPPTPPAPEPPAPSEPGPTPKADPAPAPAPKVDPRPASVPTPPRFQERKPVTRQAPAVKKEPAPTKKTAEKLAATGSEVEVCALAASAALLCGVGALVLRRRKR</sequence>
<dbReference type="AlphaFoldDB" id="A0A2I1IMR8"/>
<evidence type="ECO:0000256" key="2">
    <source>
        <dbReference type="ARBA" id="ARBA00022525"/>
    </source>
</evidence>
<keyword evidence="5" id="KW-0572">Peptidoglycan-anchor</keyword>
<accession>A0A2I1IMR8</accession>
<evidence type="ECO:0000256" key="3">
    <source>
        <dbReference type="ARBA" id="ARBA00022729"/>
    </source>
</evidence>
<dbReference type="PROSITE" id="PS50847">
    <property type="entry name" value="GRAM_POS_ANCHORING"/>
    <property type="match status" value="1"/>
</dbReference>
<evidence type="ECO:0000256" key="5">
    <source>
        <dbReference type="ARBA" id="ARBA00023088"/>
    </source>
</evidence>
<keyword evidence="3 7" id="KW-0732">Signal</keyword>
<dbReference type="Pfam" id="PF06458">
    <property type="entry name" value="MucBP"/>
    <property type="match status" value="2"/>
</dbReference>
<feature type="domain" description="Gram-positive cocci surface proteins LPxTG" evidence="8">
    <location>
        <begin position="672"/>
        <end position="704"/>
    </location>
</feature>
<dbReference type="RefSeq" id="WP_024332405.1">
    <property type="nucleotide sequence ID" value="NZ_CP118948.1"/>
</dbReference>
<feature type="region of interest" description="Disordered" evidence="6">
    <location>
        <begin position="576"/>
        <end position="672"/>
    </location>
</feature>
<feature type="region of interest" description="Disordered" evidence="6">
    <location>
        <begin position="37"/>
        <end position="113"/>
    </location>
</feature>
<feature type="compositionally biased region" description="Basic and acidic residues" evidence="6">
    <location>
        <begin position="658"/>
        <end position="670"/>
    </location>
</feature>
<evidence type="ECO:0000256" key="4">
    <source>
        <dbReference type="ARBA" id="ARBA00022737"/>
    </source>
</evidence>
<keyword evidence="10" id="KW-1185">Reference proteome</keyword>
<dbReference type="STRING" id="33007.HMPREF3198_01107"/>
<dbReference type="PANTHER" id="PTHR48148">
    <property type="entry name" value="KERATINOCYTE PROLINE-RICH PROTEIN"/>
    <property type="match status" value="1"/>
</dbReference>
<evidence type="ECO:0000256" key="7">
    <source>
        <dbReference type="SAM" id="SignalP"/>
    </source>
</evidence>
<evidence type="ECO:0000313" key="9">
    <source>
        <dbReference type="EMBL" id="PKY72417.1"/>
    </source>
</evidence>
<dbReference type="InterPro" id="IPR009459">
    <property type="entry name" value="MucBP_dom"/>
</dbReference>
<dbReference type="Proteomes" id="UP000235122">
    <property type="component" value="Unassembled WGS sequence"/>
</dbReference>
<dbReference type="InterPro" id="IPR019931">
    <property type="entry name" value="LPXTG_anchor"/>
</dbReference>
<dbReference type="EMBL" id="PKKO01000003">
    <property type="protein sequence ID" value="PKY72417.1"/>
    <property type="molecule type" value="Genomic_DNA"/>
</dbReference>
<feature type="compositionally biased region" description="Pro residues" evidence="6">
    <location>
        <begin position="577"/>
        <end position="643"/>
    </location>
</feature>
<protein>
    <recommendedName>
        <fullName evidence="8">Gram-positive cocci surface proteins LPxTG domain-containing protein</fullName>
    </recommendedName>
</protein>